<evidence type="ECO:0000256" key="1">
    <source>
        <dbReference type="ARBA" id="ARBA00008343"/>
    </source>
</evidence>
<dbReference type="FunFam" id="1.10.340.30:FF:000001">
    <property type="entry name" value="Endonuclease III"/>
    <property type="match status" value="1"/>
</dbReference>
<evidence type="ECO:0000256" key="7">
    <source>
        <dbReference type="ARBA" id="ARBA00052915"/>
    </source>
</evidence>
<keyword evidence="6 10" id="KW-0326">Glycosidase</keyword>
<evidence type="ECO:0000256" key="3">
    <source>
        <dbReference type="ARBA" id="ARBA00022801"/>
    </source>
</evidence>
<dbReference type="STRING" id="1577791.Mpt1_c04010"/>
<dbReference type="EMBL" id="CP010070">
    <property type="protein sequence ID" value="AIZ56295.1"/>
    <property type="molecule type" value="Genomic_DNA"/>
</dbReference>
<dbReference type="GO" id="GO:0016829">
    <property type="term" value="F:lyase activity"/>
    <property type="evidence" value="ECO:0007669"/>
    <property type="project" value="UniProtKB-KW"/>
</dbReference>
<evidence type="ECO:0000256" key="4">
    <source>
        <dbReference type="ARBA" id="ARBA00023204"/>
    </source>
</evidence>
<dbReference type="HOGENOM" id="CLU_012862_3_3_2"/>
<name>A0A0A7LAU9_9ARCH</name>
<dbReference type="GO" id="GO:0141016">
    <property type="term" value="F:G/T mismatch-specific thymine-DNA glycosylase activity"/>
    <property type="evidence" value="ECO:0007669"/>
    <property type="project" value="UniProtKB-EC"/>
</dbReference>
<dbReference type="GO" id="GO:0006285">
    <property type="term" value="P:base-excision repair, AP site formation"/>
    <property type="evidence" value="ECO:0007669"/>
    <property type="project" value="TreeGrafter"/>
</dbReference>
<evidence type="ECO:0000259" key="9">
    <source>
        <dbReference type="SMART" id="SM00478"/>
    </source>
</evidence>
<organism evidence="10 11">
    <name type="scientific">Candidatus Methanoplasma termitum</name>
    <dbReference type="NCBI Taxonomy" id="1577791"/>
    <lineage>
        <taxon>Archaea</taxon>
        <taxon>Methanobacteriati</taxon>
        <taxon>Thermoplasmatota</taxon>
        <taxon>Thermoplasmata</taxon>
        <taxon>Methanomassiliicoccales</taxon>
        <taxon>Methanomassiliicoccaceae</taxon>
        <taxon>Candidatus Methanoplasma</taxon>
    </lineage>
</organism>
<dbReference type="GO" id="GO:0000703">
    <property type="term" value="F:oxidized pyrimidine nucleobase lesion DNA N-glycosylase activity"/>
    <property type="evidence" value="ECO:0007669"/>
    <property type="project" value="TreeGrafter"/>
</dbReference>
<evidence type="ECO:0000313" key="10">
    <source>
        <dbReference type="EMBL" id="AIZ56295.1"/>
    </source>
</evidence>
<dbReference type="Proteomes" id="UP000030787">
    <property type="component" value="Chromosome"/>
</dbReference>
<dbReference type="InterPro" id="IPR011257">
    <property type="entry name" value="DNA_glycosylase"/>
</dbReference>
<dbReference type="SUPFAM" id="SSF48150">
    <property type="entry name" value="DNA-glycosylase"/>
    <property type="match status" value="1"/>
</dbReference>
<evidence type="ECO:0000256" key="5">
    <source>
        <dbReference type="ARBA" id="ARBA00023239"/>
    </source>
</evidence>
<comment type="catalytic activity">
    <reaction evidence="7">
        <text>Hydrolyzes mismatched double-stranded DNA and polynucleotides, releasing free thymine.</text>
        <dbReference type="EC" id="3.2.2.29"/>
    </reaction>
</comment>
<dbReference type="GO" id="GO:0006289">
    <property type="term" value="P:nucleotide-excision repair"/>
    <property type="evidence" value="ECO:0007669"/>
    <property type="project" value="TreeGrafter"/>
</dbReference>
<keyword evidence="3 10" id="KW-0378">Hydrolase</keyword>
<dbReference type="CDD" id="cd00056">
    <property type="entry name" value="ENDO3c"/>
    <property type="match status" value="1"/>
</dbReference>
<dbReference type="Gene3D" id="1.10.1670.10">
    <property type="entry name" value="Helix-hairpin-Helix base-excision DNA repair enzymes (C-terminal)"/>
    <property type="match status" value="1"/>
</dbReference>
<accession>A0A0A7LAU9</accession>
<keyword evidence="5" id="KW-0456">Lyase</keyword>
<dbReference type="PANTHER" id="PTHR43286">
    <property type="entry name" value="ENDONUCLEASE III-LIKE PROTEIN 1"/>
    <property type="match status" value="1"/>
</dbReference>
<feature type="domain" description="HhH-GPD" evidence="9">
    <location>
        <begin position="7"/>
        <end position="154"/>
    </location>
</feature>
<proteinExistence type="inferred from homology"/>
<comment type="similarity">
    <text evidence="1">Belongs to the Nth/MutY family.</text>
</comment>
<dbReference type="Gene3D" id="1.10.340.30">
    <property type="entry name" value="Hypothetical protein, domain 2"/>
    <property type="match status" value="1"/>
</dbReference>
<dbReference type="Pfam" id="PF00730">
    <property type="entry name" value="HhH-GPD"/>
    <property type="match status" value="1"/>
</dbReference>
<gene>
    <name evidence="10" type="ORF">Mpt1_c04010</name>
</gene>
<keyword evidence="2" id="KW-0227">DNA damage</keyword>
<evidence type="ECO:0000313" key="11">
    <source>
        <dbReference type="Proteomes" id="UP000030787"/>
    </source>
</evidence>
<keyword evidence="4" id="KW-0234">DNA repair</keyword>
<reference evidence="10 11" key="1">
    <citation type="journal article" date="2014" name="Appl. Environ. Microbiol.">
        <title>Comparative Genome Analysis of 'Candidatus Methanoplasma termitum' Indicates a New Mode of Energy Metabolism in the Seventh Order of Methanogens.</title>
        <authorList>
            <person name="Lang K."/>
            <person name="Schuldes J."/>
            <person name="Klingl A."/>
            <person name="Poehlein A."/>
            <person name="Daniel R."/>
            <person name="Brune A."/>
        </authorList>
    </citation>
    <scope>NUCLEOTIDE SEQUENCE [LARGE SCALE GENOMIC DNA]</scope>
    <source>
        <strain evidence="11">Mpt1</strain>
    </source>
</reference>
<evidence type="ECO:0000256" key="6">
    <source>
        <dbReference type="ARBA" id="ARBA00023295"/>
    </source>
</evidence>
<dbReference type="InterPro" id="IPR023170">
    <property type="entry name" value="HhH_base_excis_C"/>
</dbReference>
<dbReference type="InterPro" id="IPR003265">
    <property type="entry name" value="HhH-GPD_domain"/>
</dbReference>
<dbReference type="KEGG" id="mear:Mpt1_c04010"/>
<dbReference type="GO" id="GO:0003906">
    <property type="term" value="F:DNA-(apurinic or apyrimidinic site) endonuclease activity"/>
    <property type="evidence" value="ECO:0007669"/>
    <property type="project" value="TreeGrafter"/>
</dbReference>
<dbReference type="EC" id="3.2.2.29" evidence="8"/>
<dbReference type="PANTHER" id="PTHR43286:SF1">
    <property type="entry name" value="ENDONUCLEASE III-LIKE PROTEIN 1"/>
    <property type="match status" value="1"/>
</dbReference>
<dbReference type="AlphaFoldDB" id="A0A0A7LAU9"/>
<evidence type="ECO:0000256" key="2">
    <source>
        <dbReference type="ARBA" id="ARBA00022763"/>
    </source>
</evidence>
<dbReference type="PIRSF" id="PIRSF001435">
    <property type="entry name" value="Nth"/>
    <property type="match status" value="1"/>
</dbReference>
<protein>
    <recommendedName>
        <fullName evidence="8">thymine-DNA glycosylase</fullName>
        <ecNumber evidence="8">3.2.2.29</ecNumber>
    </recommendedName>
</protein>
<dbReference type="SMART" id="SM00478">
    <property type="entry name" value="ENDO3c"/>
    <property type="match status" value="1"/>
</dbReference>
<keyword evidence="11" id="KW-1185">Reference proteome</keyword>
<evidence type="ECO:0000256" key="8">
    <source>
        <dbReference type="ARBA" id="ARBA00066769"/>
    </source>
</evidence>
<sequence length="191" mass="21443">MLISTILSQRTKDNNTRKASDNLFREYDSIEELAEADTDTVAALIRPAGFPQQKAKAIVECCKILKDHHDSKVPEDTRTLLTLPMVGRKTAACVQAYAMGIPAVCVDTHVHRISNLIGLVNTKDPAGTEMELMRITPKERWIDINKYFVRHGQTVCLPNHPRCGKCSVRSMCDHSEMIIRKGTVFHNSLAR</sequence>